<keyword evidence="3" id="KW-1185">Reference proteome</keyword>
<organism evidence="2 3">
    <name type="scientific">Amycolatopsis umgeniensis</name>
    <dbReference type="NCBI Taxonomy" id="336628"/>
    <lineage>
        <taxon>Bacteria</taxon>
        <taxon>Bacillati</taxon>
        <taxon>Actinomycetota</taxon>
        <taxon>Actinomycetes</taxon>
        <taxon>Pseudonocardiales</taxon>
        <taxon>Pseudonocardiaceae</taxon>
        <taxon>Amycolatopsis</taxon>
    </lineage>
</organism>
<evidence type="ECO:0000313" key="2">
    <source>
        <dbReference type="EMBL" id="MBB5850197.1"/>
    </source>
</evidence>
<comment type="caution">
    <text evidence="2">The sequence shown here is derived from an EMBL/GenBank/DDBJ whole genome shotgun (WGS) entry which is preliminary data.</text>
</comment>
<feature type="region of interest" description="Disordered" evidence="1">
    <location>
        <begin position="1"/>
        <end position="27"/>
    </location>
</feature>
<name>A0A841AT75_9PSEU</name>
<gene>
    <name evidence="2" type="ORF">HDA45_000284</name>
</gene>
<dbReference type="AlphaFoldDB" id="A0A841AT75"/>
<evidence type="ECO:0000313" key="3">
    <source>
        <dbReference type="Proteomes" id="UP000580861"/>
    </source>
</evidence>
<sequence>MTRSEIAEEPLAPPARSKPARRKGVTARLGRREDVSPIISERRIKRFEFLYRRLPVTGRVAHVLVTSAGRRVVCRPEKHPTTGELLWSGYRMAYDVDLGVHVVQLEATSPSEGDKIAFRVSVDLIWTVESPEKVVSAGISDVRLALAPFVLQSLRMVTRKFKITESEDAEMAANARFRNCTLGARFGLSVEVFIRLAMDEPTLNHAAIQRKVELFREIVAAGDFHQAALQLALAPGDVSSVVGMLLQERDSHRQAVFDFVTRLLESDALDRWQIDDQVRTTLQWLRDSGYKVLTGSDEARKFSYGENHRASAAAGENGSSPQ</sequence>
<accession>A0A841AT75</accession>
<dbReference type="Proteomes" id="UP000580861">
    <property type="component" value="Unassembled WGS sequence"/>
</dbReference>
<evidence type="ECO:0000256" key="1">
    <source>
        <dbReference type="SAM" id="MobiDB-lite"/>
    </source>
</evidence>
<reference evidence="2 3" key="1">
    <citation type="submission" date="2020-08" db="EMBL/GenBank/DDBJ databases">
        <title>Sequencing the genomes of 1000 actinobacteria strains.</title>
        <authorList>
            <person name="Klenk H.-P."/>
        </authorList>
    </citation>
    <scope>NUCLEOTIDE SEQUENCE [LARGE SCALE GENOMIC DNA]</scope>
    <source>
        <strain evidence="2 3">DSM 45272</strain>
    </source>
</reference>
<dbReference type="RefSeq" id="WP_184891482.1">
    <property type="nucleotide sequence ID" value="NZ_JACHMX010000001.1"/>
</dbReference>
<proteinExistence type="predicted"/>
<dbReference type="EMBL" id="JACHMX010000001">
    <property type="protein sequence ID" value="MBB5850197.1"/>
    <property type="molecule type" value="Genomic_DNA"/>
</dbReference>
<protein>
    <submittedName>
        <fullName evidence="2">Uncharacterized protein</fullName>
    </submittedName>
</protein>